<proteinExistence type="predicted"/>
<sequence length="228" mass="24998">MPVIVFASSKGGAGKTTACRLLTGEFARQGLPKNIGVTLIDADPNQHAAKWALMDGTLPNINLVQQSNEESILEDIDAAQENSAFVLVDLEGVASMTVAHAISRADLVILMTQPSEDDEDELIKTVKLVRRQEKALRRSIPHAVMITRTNAAFYTKMHKAILNDMEANCVDVFNVSLIERAAFKAIRTYGGIVHNLDRKEVAGVDKAALNVEEFAEEVKKKLKANMIK</sequence>
<dbReference type="InterPro" id="IPR027417">
    <property type="entry name" value="P-loop_NTPase"/>
</dbReference>
<geneLocation type="plasmid" evidence="1 2">
    <name>pHLC</name>
</geneLocation>
<dbReference type="PANTHER" id="PTHR13696:SF96">
    <property type="entry name" value="COBQ_COBB_MIND_PARA NUCLEOTIDE BINDING DOMAIN-CONTAINING PROTEIN"/>
    <property type="match status" value="1"/>
</dbReference>
<dbReference type="SUPFAM" id="SSF52540">
    <property type="entry name" value="P-loop containing nucleoside triphosphate hydrolases"/>
    <property type="match status" value="1"/>
</dbReference>
<evidence type="ECO:0000313" key="2">
    <source>
        <dbReference type="Proteomes" id="UP001156560"/>
    </source>
</evidence>
<organism evidence="1 2">
    <name type="scientific">Vibrio parahaemolyticus</name>
    <dbReference type="NCBI Taxonomy" id="670"/>
    <lineage>
        <taxon>Bacteria</taxon>
        <taxon>Pseudomonadati</taxon>
        <taxon>Pseudomonadota</taxon>
        <taxon>Gammaproteobacteria</taxon>
        <taxon>Vibrionales</taxon>
        <taxon>Vibrionaceae</taxon>
        <taxon>Vibrio</taxon>
    </lineage>
</organism>
<dbReference type="AlphaFoldDB" id="A0AA47JNB1"/>
<dbReference type="Pfam" id="PF07015">
    <property type="entry name" value="VirC1"/>
    <property type="match status" value="1"/>
</dbReference>
<gene>
    <name evidence="1" type="ORF">O1Q84_27320</name>
</gene>
<evidence type="ECO:0000313" key="1">
    <source>
        <dbReference type="EMBL" id="WAT93962.1"/>
    </source>
</evidence>
<dbReference type="RefSeq" id="WP_193237451.1">
    <property type="nucleotide sequence ID" value="NZ_CP047988.1"/>
</dbReference>
<dbReference type="PIRSF" id="PIRSF009320">
    <property type="entry name" value="Nuc_binding_HP_1000"/>
    <property type="match status" value="1"/>
</dbReference>
<dbReference type="PANTHER" id="PTHR13696">
    <property type="entry name" value="P-LOOP CONTAINING NUCLEOSIDE TRIPHOSPHATE HYDROLASE"/>
    <property type="match status" value="1"/>
</dbReference>
<protein>
    <submittedName>
        <fullName evidence="1">ParA family protein</fullName>
    </submittedName>
</protein>
<accession>A0AA47JNB1</accession>
<dbReference type="Gene3D" id="3.40.50.300">
    <property type="entry name" value="P-loop containing nucleotide triphosphate hydrolases"/>
    <property type="match status" value="1"/>
</dbReference>
<name>A0AA47JNB1_VIBPH</name>
<dbReference type="EMBL" id="CP114198">
    <property type="protein sequence ID" value="WAT93962.1"/>
    <property type="molecule type" value="Genomic_DNA"/>
</dbReference>
<dbReference type="Proteomes" id="UP001156560">
    <property type="component" value="Plasmid pHLC"/>
</dbReference>
<keyword evidence="1" id="KW-0614">Plasmid</keyword>
<dbReference type="CDD" id="cd02042">
    <property type="entry name" value="ParAB_family"/>
    <property type="match status" value="1"/>
</dbReference>
<dbReference type="InterPro" id="IPR009744">
    <property type="entry name" value="VirC1"/>
</dbReference>
<dbReference type="InterPro" id="IPR050678">
    <property type="entry name" value="DNA_Partitioning_ATPase"/>
</dbReference>
<reference evidence="1" key="1">
    <citation type="submission" date="2022-12" db="EMBL/GenBank/DDBJ databases">
        <title>Vibrio parahaemolyticus become highly virulent by producing novel Tc toxins.</title>
        <authorList>
            <person name="Yang F."/>
            <person name="You Y."/>
            <person name="Lai Q."/>
            <person name="Xu L."/>
            <person name="Li F."/>
        </authorList>
    </citation>
    <scope>NUCLEOTIDE SEQUENCE</scope>
    <source>
        <strain evidence="1">Vp-HL-202005</strain>
        <plasmid evidence="1">pHLC</plasmid>
    </source>
</reference>